<dbReference type="AlphaFoldDB" id="A0A378TKC9"/>
<protein>
    <submittedName>
        <fullName evidence="2">Acetyltransferase, N-acetylglutamate synthase</fullName>
        <ecNumber evidence="2">2.3.1.-</ecNumber>
    </submittedName>
</protein>
<dbReference type="EC" id="2.3.1.-" evidence="2"/>
<dbReference type="OrthoDB" id="70281at2"/>
<dbReference type="Proteomes" id="UP000254978">
    <property type="component" value="Unassembled WGS sequence"/>
</dbReference>
<dbReference type="SUPFAM" id="SSF55729">
    <property type="entry name" value="Acyl-CoA N-acyltransferases (Nat)"/>
    <property type="match status" value="1"/>
</dbReference>
<keyword evidence="3" id="KW-1185">Reference proteome</keyword>
<evidence type="ECO:0000313" key="2">
    <source>
        <dbReference type="EMBL" id="STZ60263.1"/>
    </source>
</evidence>
<dbReference type="GO" id="GO:0016747">
    <property type="term" value="F:acyltransferase activity, transferring groups other than amino-acyl groups"/>
    <property type="evidence" value="ECO:0007669"/>
    <property type="project" value="InterPro"/>
</dbReference>
<dbReference type="InterPro" id="IPR000182">
    <property type="entry name" value="GNAT_dom"/>
</dbReference>
<dbReference type="InterPro" id="IPR016181">
    <property type="entry name" value="Acyl_CoA_acyltransferase"/>
</dbReference>
<sequence>MYTQVLTARLVHTSDLDTETHDQAHAMVAAAFSGDFSAADWEHALGGMHALICHRGDILAHAAVVQRHLLYQGRALRCGYIEALAVREDHRGQGLATALMDAAEQVIRGAHQIGALSATELGRPVYERRGWQPWRGPLSVLAPEGLTRTAGDDGSVYVLPVSVTVDTGAELACDWRDGDVW</sequence>
<dbReference type="Gene3D" id="3.40.630.30">
    <property type="match status" value="1"/>
</dbReference>
<reference evidence="2 3" key="1">
    <citation type="submission" date="2018-06" db="EMBL/GenBank/DDBJ databases">
        <authorList>
            <consortium name="Pathogen Informatics"/>
            <person name="Doyle S."/>
        </authorList>
    </citation>
    <scope>NUCLEOTIDE SEQUENCE [LARGE SCALE GENOMIC DNA]</scope>
    <source>
        <strain evidence="2 3">NCTC10821</strain>
    </source>
</reference>
<name>A0A378TKC9_9MYCO</name>
<dbReference type="CDD" id="cd04301">
    <property type="entry name" value="NAT_SF"/>
    <property type="match status" value="1"/>
</dbReference>
<gene>
    <name evidence="2" type="primary">aac</name>
    <name evidence="2" type="ORF">NCTC10821_03802</name>
</gene>
<evidence type="ECO:0000259" key="1">
    <source>
        <dbReference type="PROSITE" id="PS51186"/>
    </source>
</evidence>
<keyword evidence="2" id="KW-0012">Acyltransferase</keyword>
<organism evidence="2 3">
    <name type="scientific">Mycolicibacterium tokaiense</name>
    <dbReference type="NCBI Taxonomy" id="39695"/>
    <lineage>
        <taxon>Bacteria</taxon>
        <taxon>Bacillati</taxon>
        <taxon>Actinomycetota</taxon>
        <taxon>Actinomycetes</taxon>
        <taxon>Mycobacteriales</taxon>
        <taxon>Mycobacteriaceae</taxon>
        <taxon>Mycolicibacterium</taxon>
    </lineage>
</organism>
<dbReference type="EMBL" id="UGQT01000001">
    <property type="protein sequence ID" value="STZ60263.1"/>
    <property type="molecule type" value="Genomic_DNA"/>
</dbReference>
<evidence type="ECO:0000313" key="3">
    <source>
        <dbReference type="Proteomes" id="UP000254978"/>
    </source>
</evidence>
<accession>A0A378TKC9</accession>
<dbReference type="Pfam" id="PF13527">
    <property type="entry name" value="Acetyltransf_9"/>
    <property type="match status" value="1"/>
</dbReference>
<proteinExistence type="predicted"/>
<dbReference type="PROSITE" id="PS51186">
    <property type="entry name" value="GNAT"/>
    <property type="match status" value="1"/>
</dbReference>
<keyword evidence="2" id="KW-0808">Transferase</keyword>
<dbReference type="RefSeq" id="WP_068918862.1">
    <property type="nucleotide sequence ID" value="NZ_AP022600.1"/>
</dbReference>
<feature type="domain" description="N-acetyltransferase" evidence="1">
    <location>
        <begin position="11"/>
        <end position="149"/>
    </location>
</feature>